<reference evidence="7" key="1">
    <citation type="journal article" date="2020" name="mSystems">
        <title>Genome- and Community-Level Interaction Insights into Carbon Utilization and Element Cycling Functions of Hydrothermarchaeota in Hydrothermal Sediment.</title>
        <authorList>
            <person name="Zhou Z."/>
            <person name="Liu Y."/>
            <person name="Xu W."/>
            <person name="Pan J."/>
            <person name="Luo Z.H."/>
            <person name="Li M."/>
        </authorList>
    </citation>
    <scope>NUCLEOTIDE SEQUENCE [LARGE SCALE GENOMIC DNA]</scope>
    <source>
        <strain evidence="7">SpSt-853</strain>
    </source>
</reference>
<dbReference type="Pfam" id="PF02457">
    <property type="entry name" value="DAC"/>
    <property type="match status" value="1"/>
</dbReference>
<feature type="domain" description="DAC" evidence="6">
    <location>
        <begin position="1"/>
        <end position="167"/>
    </location>
</feature>
<accession>A0A7C5EW41</accession>
<evidence type="ECO:0000256" key="4">
    <source>
        <dbReference type="ARBA" id="ARBA00022741"/>
    </source>
</evidence>
<gene>
    <name evidence="7" type="ORF">ENW48_04105</name>
</gene>
<dbReference type="EMBL" id="DTKJ01000028">
    <property type="protein sequence ID" value="HGZ11385.1"/>
    <property type="molecule type" value="Genomic_DNA"/>
</dbReference>
<dbReference type="SUPFAM" id="SSF143597">
    <property type="entry name" value="YojJ-like"/>
    <property type="match status" value="1"/>
</dbReference>
<evidence type="ECO:0000256" key="1">
    <source>
        <dbReference type="ARBA" id="ARBA00000877"/>
    </source>
</evidence>
<dbReference type="InterPro" id="IPR050338">
    <property type="entry name" value="DisA"/>
</dbReference>
<sequence>MKLAATSPFEKICAKKPGIDRSILEHVITLAVEIAREGREGRKIGTLFTVYDAEEVLKRSKCLILDPLLGHPDEVKRIDDPDMRETVKELAQLDGAFVVDDRGVVVSACRYLNASSEGIDLPLGLGARHMAAASISKETKAVAVVVSESSVVRVFDNGHLVSEIIPELWMLSRYSLHLTQPYEEVTEEQLTVISKE</sequence>
<comment type="catalytic activity">
    <reaction evidence="1">
        <text>2 ATP = 3',3'-c-di-AMP + 2 diphosphate</text>
        <dbReference type="Rhea" id="RHEA:35655"/>
        <dbReference type="ChEBI" id="CHEBI:30616"/>
        <dbReference type="ChEBI" id="CHEBI:33019"/>
        <dbReference type="ChEBI" id="CHEBI:71500"/>
        <dbReference type="EC" id="2.7.7.85"/>
    </reaction>
</comment>
<proteinExistence type="predicted"/>
<keyword evidence="3" id="KW-0548">Nucleotidyltransferase</keyword>
<name>A0A7C5EW41_9BACT</name>
<keyword evidence="5" id="KW-0067">ATP-binding</keyword>
<evidence type="ECO:0000313" key="7">
    <source>
        <dbReference type="EMBL" id="HGZ11385.1"/>
    </source>
</evidence>
<dbReference type="PROSITE" id="PS51794">
    <property type="entry name" value="DAC"/>
    <property type="match status" value="1"/>
</dbReference>
<dbReference type="GO" id="GO:0004016">
    <property type="term" value="F:adenylate cyclase activity"/>
    <property type="evidence" value="ECO:0007669"/>
    <property type="project" value="TreeGrafter"/>
</dbReference>
<evidence type="ECO:0000256" key="3">
    <source>
        <dbReference type="ARBA" id="ARBA00022695"/>
    </source>
</evidence>
<dbReference type="GO" id="GO:0005524">
    <property type="term" value="F:ATP binding"/>
    <property type="evidence" value="ECO:0007669"/>
    <property type="project" value="UniProtKB-KW"/>
</dbReference>
<dbReference type="InterPro" id="IPR036888">
    <property type="entry name" value="DNA_integrity_DisA_N_sf"/>
</dbReference>
<organism evidence="7">
    <name type="scientific">Desulfobacca acetoxidans</name>
    <dbReference type="NCBI Taxonomy" id="60893"/>
    <lineage>
        <taxon>Bacteria</taxon>
        <taxon>Pseudomonadati</taxon>
        <taxon>Thermodesulfobacteriota</taxon>
        <taxon>Desulfobaccia</taxon>
        <taxon>Desulfobaccales</taxon>
        <taxon>Desulfobaccaceae</taxon>
        <taxon>Desulfobacca</taxon>
    </lineage>
</organism>
<evidence type="ECO:0000256" key="5">
    <source>
        <dbReference type="ARBA" id="ARBA00022840"/>
    </source>
</evidence>
<dbReference type="Gene3D" id="3.40.1700.10">
    <property type="entry name" value="DNA integrity scanning protein, DisA, N-terminal domain"/>
    <property type="match status" value="1"/>
</dbReference>
<evidence type="ECO:0000256" key="2">
    <source>
        <dbReference type="ARBA" id="ARBA00022679"/>
    </source>
</evidence>
<keyword evidence="4" id="KW-0547">Nucleotide-binding</keyword>
<dbReference type="AlphaFoldDB" id="A0A7C5EW41"/>
<dbReference type="PANTHER" id="PTHR34185">
    <property type="entry name" value="DIADENYLATE CYCLASE"/>
    <property type="match status" value="1"/>
</dbReference>
<protein>
    <recommendedName>
        <fullName evidence="6">DAC domain-containing protein</fullName>
    </recommendedName>
</protein>
<dbReference type="GO" id="GO:0106408">
    <property type="term" value="F:diadenylate cyclase activity"/>
    <property type="evidence" value="ECO:0007669"/>
    <property type="project" value="UniProtKB-EC"/>
</dbReference>
<keyword evidence="2" id="KW-0808">Transferase</keyword>
<evidence type="ECO:0000259" key="6">
    <source>
        <dbReference type="PROSITE" id="PS51794"/>
    </source>
</evidence>
<comment type="caution">
    <text evidence="7">The sequence shown here is derived from an EMBL/GenBank/DDBJ whole genome shotgun (WGS) entry which is preliminary data.</text>
</comment>
<dbReference type="PANTHER" id="PTHR34185:SF1">
    <property type="entry name" value="DIADENYLATE CYCLASE"/>
    <property type="match status" value="1"/>
</dbReference>
<dbReference type="InterPro" id="IPR003390">
    <property type="entry name" value="DNA_integrity_scan_DisA_N"/>
</dbReference>